<dbReference type="AlphaFoldDB" id="A0A9Q9EES0"/>
<comment type="similarity">
    <text evidence="1">Belongs to the NADH:flavin oxidoreductase/NADH oxidase family.</text>
</comment>
<evidence type="ECO:0000313" key="6">
    <source>
        <dbReference type="EMBL" id="USW47219.1"/>
    </source>
</evidence>
<name>A0A9Q9EES0_9PEZI</name>
<dbReference type="Pfam" id="PF00724">
    <property type="entry name" value="Oxidored_FMN"/>
    <property type="match status" value="1"/>
</dbReference>
<keyword evidence="3" id="KW-0288">FMN</keyword>
<keyword evidence="2" id="KW-0285">Flavoprotein</keyword>
<dbReference type="PANTHER" id="PTHR43656">
    <property type="entry name" value="BINDING OXIDOREDUCTASE, PUTATIVE (AFU_ORTHOLOGUE AFUA_2G08260)-RELATED"/>
    <property type="match status" value="1"/>
</dbReference>
<evidence type="ECO:0000259" key="5">
    <source>
        <dbReference type="Pfam" id="PF00724"/>
    </source>
</evidence>
<evidence type="ECO:0000256" key="3">
    <source>
        <dbReference type="ARBA" id="ARBA00022643"/>
    </source>
</evidence>
<evidence type="ECO:0000256" key="4">
    <source>
        <dbReference type="ARBA" id="ARBA00023002"/>
    </source>
</evidence>
<evidence type="ECO:0000256" key="1">
    <source>
        <dbReference type="ARBA" id="ARBA00005979"/>
    </source>
</evidence>
<keyword evidence="7" id="KW-1185">Reference proteome</keyword>
<feature type="domain" description="NADH:flavin oxidoreductase/NADH oxidase N-terminal" evidence="5">
    <location>
        <begin position="18"/>
        <end position="362"/>
    </location>
</feature>
<accession>A0A9Q9EES0</accession>
<dbReference type="PANTHER" id="PTHR43656:SF5">
    <property type="entry name" value="NADH:FLAVIN OXIDOREDUCTASE_NADH OXIDASE N-TERMINAL DOMAIN-CONTAINING PROTEIN"/>
    <property type="match status" value="1"/>
</dbReference>
<proteinExistence type="inferred from homology"/>
<dbReference type="EMBL" id="CP099418">
    <property type="protein sequence ID" value="USW47219.1"/>
    <property type="molecule type" value="Genomic_DNA"/>
</dbReference>
<dbReference type="Proteomes" id="UP001056384">
    <property type="component" value="Chromosome 1"/>
</dbReference>
<dbReference type="GO" id="GO:0010181">
    <property type="term" value="F:FMN binding"/>
    <property type="evidence" value="ECO:0007669"/>
    <property type="project" value="InterPro"/>
</dbReference>
<sequence length="447" mass="49337">MSPPRFQSDDVDASPLGKPLKFEFSGKTAPNRFMKGAMTERISSWDPKNLEKRGIPSKNLVNVYKRWGEGALGVILSGNIMFEYDHLEARGNPIIPRGAPYEGERFERFRDMATEGKRHGCLMVGQISHPGRQVSEDIQPSPVSASDVQLTAAVMGMKFAQPRAATEEDIANFIEGFGHQAEYLEKAGWDGIELHGAHGYLLAQFLSPTTNQRTDKYGGSLENRARLILEISQEIRKRTKPDFIVGIKLNSVEFQDKGFQPEEAKKIAAMLEQNEFDFIELSGGTYEKLAFSNAHQRDSTKKRESFFLEFAEQIVPAVTKTRTYVTGGFKTVGAMVHALDTVDGVGLARPVCQEPQLAKAILDGKVKGAIEQKLDQDNFGITNVAAGTQIRQVGKDQQPIDLSDDQNVDAFMKDMGSWSEGLANDSEKAKYGYIDITSAVPTAYAGA</sequence>
<gene>
    <name evidence="6" type="ORF">Slin15195_G005380</name>
</gene>
<evidence type="ECO:0000256" key="2">
    <source>
        <dbReference type="ARBA" id="ARBA00022630"/>
    </source>
</evidence>
<dbReference type="OrthoDB" id="1663137at2759"/>
<dbReference type="InterPro" id="IPR051799">
    <property type="entry name" value="NADH_flavin_oxidoreductase"/>
</dbReference>
<reference evidence="6" key="1">
    <citation type="submission" date="2022-06" db="EMBL/GenBank/DDBJ databases">
        <title>Complete genome sequences of two strains of the flax pathogen Septoria linicola.</title>
        <authorList>
            <person name="Lapalu N."/>
            <person name="Simon A."/>
            <person name="Demenou B."/>
            <person name="Paumier D."/>
            <person name="Guillot M.-P."/>
            <person name="Gout L."/>
            <person name="Valade R."/>
        </authorList>
    </citation>
    <scope>NUCLEOTIDE SEQUENCE</scope>
    <source>
        <strain evidence="6">SE15195</strain>
    </source>
</reference>
<dbReference type="CDD" id="cd04733">
    <property type="entry name" value="OYE_like_2_FMN"/>
    <property type="match status" value="1"/>
</dbReference>
<organism evidence="6 7">
    <name type="scientific">Septoria linicola</name>
    <dbReference type="NCBI Taxonomy" id="215465"/>
    <lineage>
        <taxon>Eukaryota</taxon>
        <taxon>Fungi</taxon>
        <taxon>Dikarya</taxon>
        <taxon>Ascomycota</taxon>
        <taxon>Pezizomycotina</taxon>
        <taxon>Dothideomycetes</taxon>
        <taxon>Dothideomycetidae</taxon>
        <taxon>Mycosphaerellales</taxon>
        <taxon>Mycosphaerellaceae</taxon>
        <taxon>Septoria</taxon>
    </lineage>
</organism>
<keyword evidence="4" id="KW-0560">Oxidoreductase</keyword>
<dbReference type="InterPro" id="IPR013785">
    <property type="entry name" value="Aldolase_TIM"/>
</dbReference>
<dbReference type="SUPFAM" id="SSF51395">
    <property type="entry name" value="FMN-linked oxidoreductases"/>
    <property type="match status" value="1"/>
</dbReference>
<dbReference type="Gene3D" id="3.20.20.70">
    <property type="entry name" value="Aldolase class I"/>
    <property type="match status" value="1"/>
</dbReference>
<dbReference type="InterPro" id="IPR001155">
    <property type="entry name" value="OxRdtase_FMN_N"/>
</dbReference>
<evidence type="ECO:0000313" key="7">
    <source>
        <dbReference type="Proteomes" id="UP001056384"/>
    </source>
</evidence>
<dbReference type="GO" id="GO:0016491">
    <property type="term" value="F:oxidoreductase activity"/>
    <property type="evidence" value="ECO:0007669"/>
    <property type="project" value="UniProtKB-KW"/>
</dbReference>
<protein>
    <submittedName>
        <fullName evidence="6">NADH:flavin oxidoreductase/NADH oxidase, aldolase-type TIM barrel</fullName>
    </submittedName>
</protein>